<evidence type="ECO:0000313" key="2">
    <source>
        <dbReference type="EMBL" id="MDI1490250.1"/>
    </source>
</evidence>
<feature type="region of interest" description="Disordered" evidence="1">
    <location>
        <begin position="338"/>
        <end position="357"/>
    </location>
</feature>
<comment type="caution">
    <text evidence="2">The sequence shown here is derived from an EMBL/GenBank/DDBJ whole genome shotgun (WGS) entry which is preliminary data.</text>
</comment>
<feature type="region of interest" description="Disordered" evidence="1">
    <location>
        <begin position="869"/>
        <end position="1194"/>
    </location>
</feature>
<feature type="compositionally biased region" description="Basic and acidic residues" evidence="1">
    <location>
        <begin position="1178"/>
        <end position="1188"/>
    </location>
</feature>
<feature type="compositionally biased region" description="Low complexity" evidence="1">
    <location>
        <begin position="339"/>
        <end position="348"/>
    </location>
</feature>
<evidence type="ECO:0000256" key="1">
    <source>
        <dbReference type="SAM" id="MobiDB-lite"/>
    </source>
</evidence>
<feature type="compositionally biased region" description="Polar residues" evidence="1">
    <location>
        <begin position="772"/>
        <end position="793"/>
    </location>
</feature>
<protein>
    <submittedName>
        <fullName evidence="2">Uncharacterized protein</fullName>
    </submittedName>
</protein>
<accession>A0AA43QTY8</accession>
<evidence type="ECO:0000313" key="3">
    <source>
        <dbReference type="Proteomes" id="UP001161017"/>
    </source>
</evidence>
<feature type="compositionally biased region" description="Polar residues" evidence="1">
    <location>
        <begin position="961"/>
        <end position="971"/>
    </location>
</feature>
<dbReference type="GO" id="GO:0000785">
    <property type="term" value="C:chromatin"/>
    <property type="evidence" value="ECO:0007669"/>
    <property type="project" value="TreeGrafter"/>
</dbReference>
<feature type="region of interest" description="Disordered" evidence="1">
    <location>
        <begin position="518"/>
        <end position="537"/>
    </location>
</feature>
<dbReference type="GO" id="GO:0000796">
    <property type="term" value="C:condensin complex"/>
    <property type="evidence" value="ECO:0007669"/>
    <property type="project" value="TreeGrafter"/>
</dbReference>
<name>A0AA43QTY8_9LECA</name>
<sequence length="1194" mass="132138">MSSPRRASTSTSDQSTELQLAPTDHILREDLVRLRNSDGEIFSFWGLSQFKLELHLFAFAILLTSNLKDTWRGSSASDSHDRLAPVKTTTTTNPRKLLESLADVDTEALIRKIIWCYHEAIFAASSFTRTLAESNVLKLTFLRKDLPKRLIAWASLTLESSPDHTSEKLKHYPHLTRVFSHSDPNMIWDALLLLSVAWVCLRLYQLSQIPREVLEERLGYDIPPIPEFSIAGIGSRSVLLYWLDSKDNGFASATLTVLVNGIKGEHSEQNYISNLLTDNEFSRRLWSWGNFTAKIRTAPSPLGKQSAQPSNKENAVPFQHAHKGFSRSRNVFAGSTINQSAQESSQSSDSEEDESPECIQRLTNKLEQLKRQKDDVDRQVAEEEAEAKSYHSELAFERDRLKNDLKEKEEASAELRRQGNQLDKLNRTAQSRRFAKEKLLNQKKTERQRMKDEVQRWDSEVIDMKRNIDEMDEELRSVNTSNEEEVTAIRGAIATDQSIIKVLEDEIRIRGSQIKDLEQQKNQMSTEGVEEPDRTKLEKARDDAWDARYQAMQAQLQAMWSALQQSKMDEQQAEDHLSWWLQRRTRNPEQFAPIPGLDGNQSILRNRSRRARQTNSVASSVSNSTYFGTTPTFGGAPPPYSAGLSLPQSKIGLQASSASDQLGNSHAEIDALTGGALMSPAANNLLPSNLFRDDDMPGRHTGQSEPENNGLGQYITHAVSNSDASYRGPNTPISASSRAGSVFASPHESMHNVSTFNQDTESQSVDPGGSPANANLGTQSPSQGSSRFSNLFSSPFGRQRGKSSAQEPPALGTLRQGQSQSFPRNLEQDPFESSGLRRRKGSYGTWANPVAGLLARNTSNPDENLIRARTSSGRSSRLNVFKPRLETLDPTGVSEQERPSSRPSSVYSYDQNFGRPSSENQNIWAPFGDGLPNRSSPLNANWAPSQGPWSKGPSRRASVHRGSSTNLSIGSTPLEDDDIPGSAPKLRPEQAPIGTRPRSQRASTPKLNPAAPTFKTLFSRSEAKKAAKGDKASTSSRGKDSEKTDTEGNESIEDASSPSHRLSKDAQSIATAASNADSHESFERTASGTQSDSLAKESLMQKITRKSSSSKFNVPWSKDRSIFSKKGGEPSTPGEIDEDNRSEGMLGKSADSVASAPTTPREEKSGRAWPSMRRKSRKGLEAVEKEGEAGDEEE</sequence>
<keyword evidence="3" id="KW-1185">Reference proteome</keyword>
<dbReference type="GO" id="GO:0007076">
    <property type="term" value="P:mitotic chromosome condensation"/>
    <property type="evidence" value="ECO:0007669"/>
    <property type="project" value="TreeGrafter"/>
</dbReference>
<feature type="compositionally biased region" description="Polar residues" evidence="1">
    <location>
        <begin position="910"/>
        <end position="923"/>
    </location>
</feature>
<feature type="compositionally biased region" description="Basic and acidic residues" evidence="1">
    <location>
        <begin position="1117"/>
        <end position="1128"/>
    </location>
</feature>
<dbReference type="Proteomes" id="UP001161017">
    <property type="component" value="Unassembled WGS sequence"/>
</dbReference>
<feature type="compositionally biased region" description="Polar residues" evidence="1">
    <location>
        <begin position="1084"/>
        <end position="1093"/>
    </location>
</feature>
<organism evidence="2 3">
    <name type="scientific">Ramalina farinacea</name>
    <dbReference type="NCBI Taxonomy" id="258253"/>
    <lineage>
        <taxon>Eukaryota</taxon>
        <taxon>Fungi</taxon>
        <taxon>Dikarya</taxon>
        <taxon>Ascomycota</taxon>
        <taxon>Pezizomycotina</taxon>
        <taxon>Lecanoromycetes</taxon>
        <taxon>OSLEUM clade</taxon>
        <taxon>Lecanoromycetidae</taxon>
        <taxon>Lecanorales</taxon>
        <taxon>Lecanorineae</taxon>
        <taxon>Ramalinaceae</taxon>
        <taxon>Ramalina</taxon>
    </lineage>
</organism>
<dbReference type="GO" id="GO:0000793">
    <property type="term" value="C:condensed chromosome"/>
    <property type="evidence" value="ECO:0007669"/>
    <property type="project" value="TreeGrafter"/>
</dbReference>
<feature type="compositionally biased region" description="Polar residues" evidence="1">
    <location>
        <begin position="701"/>
        <end position="711"/>
    </location>
</feature>
<feature type="compositionally biased region" description="Polar residues" evidence="1">
    <location>
        <begin position="1054"/>
        <end position="1076"/>
    </location>
</feature>
<dbReference type="AlphaFoldDB" id="A0AA43QTY8"/>
<feature type="compositionally biased region" description="Basic and acidic residues" evidence="1">
    <location>
        <begin position="1021"/>
        <end position="1046"/>
    </location>
</feature>
<dbReference type="PANTHER" id="PTHR43941:SF1">
    <property type="entry name" value="STRUCTURAL MAINTENANCE OF CHROMOSOMES PROTEIN 2"/>
    <property type="match status" value="1"/>
</dbReference>
<gene>
    <name evidence="2" type="ORF">OHK93_001450</name>
</gene>
<reference evidence="2" key="1">
    <citation type="journal article" date="2023" name="Genome Biol. Evol.">
        <title>First Whole Genome Sequence and Flow Cytometry Genome Size Data for the Lichen-Forming Fungus Ramalina farinacea (Ascomycota).</title>
        <authorList>
            <person name="Llewellyn T."/>
            <person name="Mian S."/>
            <person name="Hill R."/>
            <person name="Leitch I.J."/>
            <person name="Gaya E."/>
        </authorList>
    </citation>
    <scope>NUCLEOTIDE SEQUENCE</scope>
    <source>
        <strain evidence="2">LIQ254RAFAR</strain>
    </source>
</reference>
<feature type="region of interest" description="Disordered" evidence="1">
    <location>
        <begin position="370"/>
        <end position="391"/>
    </location>
</feature>
<dbReference type="PANTHER" id="PTHR43941">
    <property type="entry name" value="STRUCTURAL MAINTENANCE OF CHROMOSOMES PROTEIN 2"/>
    <property type="match status" value="1"/>
</dbReference>
<feature type="region of interest" description="Disordered" evidence="1">
    <location>
        <begin position="757"/>
        <end position="844"/>
    </location>
</feature>
<feature type="compositionally biased region" description="Polar residues" evidence="1">
    <location>
        <begin position="933"/>
        <end position="948"/>
    </location>
</feature>
<proteinExistence type="predicted"/>
<feature type="compositionally biased region" description="Polar residues" evidence="1">
    <location>
        <begin position="869"/>
        <end position="878"/>
    </location>
</feature>
<dbReference type="GO" id="GO:0003682">
    <property type="term" value="F:chromatin binding"/>
    <property type="evidence" value="ECO:0007669"/>
    <property type="project" value="TreeGrafter"/>
</dbReference>
<feature type="region of interest" description="Disordered" evidence="1">
    <location>
        <begin position="688"/>
        <end position="743"/>
    </location>
</feature>
<dbReference type="EMBL" id="JAPUFD010000011">
    <property type="protein sequence ID" value="MDI1490250.1"/>
    <property type="molecule type" value="Genomic_DNA"/>
</dbReference>